<keyword evidence="2" id="KW-1185">Reference proteome</keyword>
<gene>
    <name evidence="1" type="ORF">PRZ48_001412</name>
</gene>
<evidence type="ECO:0008006" key="3">
    <source>
        <dbReference type="Google" id="ProtNLM"/>
    </source>
</evidence>
<organism evidence="1 2">
    <name type="scientific">Zasmidium cellare</name>
    <name type="common">Wine cellar mold</name>
    <name type="synonym">Racodium cellare</name>
    <dbReference type="NCBI Taxonomy" id="395010"/>
    <lineage>
        <taxon>Eukaryota</taxon>
        <taxon>Fungi</taxon>
        <taxon>Dikarya</taxon>
        <taxon>Ascomycota</taxon>
        <taxon>Pezizomycotina</taxon>
        <taxon>Dothideomycetes</taxon>
        <taxon>Dothideomycetidae</taxon>
        <taxon>Mycosphaerellales</taxon>
        <taxon>Mycosphaerellaceae</taxon>
        <taxon>Zasmidium</taxon>
    </lineage>
</organism>
<evidence type="ECO:0000313" key="1">
    <source>
        <dbReference type="EMBL" id="KAK4507677.1"/>
    </source>
</evidence>
<protein>
    <recommendedName>
        <fullName evidence="3">Methyltransferase domain-containing protein</fullName>
    </recommendedName>
</protein>
<comment type="caution">
    <text evidence="1">The sequence shown here is derived from an EMBL/GenBank/DDBJ whole genome shotgun (WGS) entry which is preliminary data.</text>
</comment>
<name>A0ABR0F1E0_ZASCE</name>
<dbReference type="Gene3D" id="3.40.50.150">
    <property type="entry name" value="Vaccinia Virus protein VP39"/>
    <property type="match status" value="1"/>
</dbReference>
<dbReference type="SUPFAM" id="SSF53335">
    <property type="entry name" value="S-adenosyl-L-methionine-dependent methyltransferases"/>
    <property type="match status" value="1"/>
</dbReference>
<sequence length="155" mass="17952">MGEEDWEVVTKNIFAMLKPGGRIQWLESDFGGARWLRSNSTPSTTTSVSEELHSIMRPQIRHWSFAPRELEDILKNQGFQDVKQDILSTDRIPGLRRAWSLIEIGAMEGFFPGLRHGFDEGECREKLNAMKEEAQTDVYVRWNIHVWIGRKPLPN</sequence>
<proteinExistence type="predicted"/>
<dbReference type="EMBL" id="JAXOVC010000001">
    <property type="protein sequence ID" value="KAK4507677.1"/>
    <property type="molecule type" value="Genomic_DNA"/>
</dbReference>
<dbReference type="InterPro" id="IPR029063">
    <property type="entry name" value="SAM-dependent_MTases_sf"/>
</dbReference>
<dbReference type="Proteomes" id="UP001305779">
    <property type="component" value="Unassembled WGS sequence"/>
</dbReference>
<reference evidence="1 2" key="1">
    <citation type="journal article" date="2023" name="G3 (Bethesda)">
        <title>A chromosome-level genome assembly of Zasmidium syzygii isolated from banana leaves.</title>
        <authorList>
            <person name="van Westerhoven A.C."/>
            <person name="Mehrabi R."/>
            <person name="Talebi R."/>
            <person name="Steentjes M.B.F."/>
            <person name="Corcolon B."/>
            <person name="Chong P.A."/>
            <person name="Kema G.H.J."/>
            <person name="Seidl M.F."/>
        </authorList>
    </citation>
    <scope>NUCLEOTIDE SEQUENCE [LARGE SCALE GENOMIC DNA]</scope>
    <source>
        <strain evidence="1 2">P124</strain>
    </source>
</reference>
<accession>A0ABR0F1E0</accession>
<evidence type="ECO:0000313" key="2">
    <source>
        <dbReference type="Proteomes" id="UP001305779"/>
    </source>
</evidence>